<proteinExistence type="inferred from homology"/>
<sequence length="295" mass="33779">MDYRDTVFISVAENLSFSKAANDLNISQPAVTKHIKELEIKFNTNLFERKGNKIFLTRKGKIVYNSYKQIEQQYRELEFEISQLNHDISGDFIIGASSTISQYLIPKTIASFHKRYPKVNIHLINGNSFDMEQLLLNNKVDIALVENHSSQSGIRYKSFLDDELILVTGGNSIYSKRKTISKNDLLQFPVVLREKGSGTLEVIKEALLKQNLDFEDLNVPIHLGSTESIKNFLLDFDGLAIVSEQAVKTELYLKTLVEIKVTGVHIPRQFRIAYKMGHKSRQVELFENFLLGYNL</sequence>
<evidence type="ECO:0000313" key="6">
    <source>
        <dbReference type="EMBL" id="PXY02615.1"/>
    </source>
</evidence>
<keyword evidence="3" id="KW-0238">DNA-binding</keyword>
<dbReference type="OrthoDB" id="9785745at2"/>
<comment type="caution">
    <text evidence="6">The sequence shown here is derived from an EMBL/GenBank/DDBJ whole genome shotgun (WGS) entry which is preliminary data.</text>
</comment>
<comment type="similarity">
    <text evidence="1">Belongs to the LysR transcriptional regulatory family.</text>
</comment>
<dbReference type="PRINTS" id="PR00039">
    <property type="entry name" value="HTHLYSR"/>
</dbReference>
<evidence type="ECO:0000256" key="1">
    <source>
        <dbReference type="ARBA" id="ARBA00009437"/>
    </source>
</evidence>
<gene>
    <name evidence="6" type="ORF">DF185_00540</name>
</gene>
<dbReference type="GO" id="GO:0003700">
    <property type="term" value="F:DNA-binding transcription factor activity"/>
    <property type="evidence" value="ECO:0007669"/>
    <property type="project" value="InterPro"/>
</dbReference>
<dbReference type="PROSITE" id="PS50931">
    <property type="entry name" value="HTH_LYSR"/>
    <property type="match status" value="1"/>
</dbReference>
<evidence type="ECO:0000256" key="3">
    <source>
        <dbReference type="ARBA" id="ARBA00023125"/>
    </source>
</evidence>
<feature type="domain" description="HTH lysR-type" evidence="5">
    <location>
        <begin position="1"/>
        <end position="57"/>
    </location>
</feature>
<evidence type="ECO:0000313" key="7">
    <source>
        <dbReference type="Proteomes" id="UP000248079"/>
    </source>
</evidence>
<dbReference type="Pfam" id="PF00126">
    <property type="entry name" value="HTH_1"/>
    <property type="match status" value="1"/>
</dbReference>
<evidence type="ECO:0000256" key="2">
    <source>
        <dbReference type="ARBA" id="ARBA00023015"/>
    </source>
</evidence>
<dbReference type="InterPro" id="IPR000847">
    <property type="entry name" value="LysR_HTH_N"/>
</dbReference>
<keyword evidence="2" id="KW-0805">Transcription regulation</keyword>
<reference evidence="6 7" key="1">
    <citation type="submission" date="2018-05" db="EMBL/GenBank/DDBJ databases">
        <title>Marinifilum breve JC075T sp. nov., a marine bacterium isolated from Yongle Blue Hole in the South China Sea.</title>
        <authorList>
            <person name="Fu T."/>
        </authorList>
    </citation>
    <scope>NUCLEOTIDE SEQUENCE [LARGE SCALE GENOMIC DNA]</scope>
    <source>
        <strain evidence="6 7">JC075</strain>
    </source>
</reference>
<dbReference type="AlphaFoldDB" id="A0A2V4A161"/>
<dbReference type="InterPro" id="IPR005119">
    <property type="entry name" value="LysR_subst-bd"/>
</dbReference>
<dbReference type="InterPro" id="IPR036388">
    <property type="entry name" value="WH-like_DNA-bd_sf"/>
</dbReference>
<dbReference type="Proteomes" id="UP000248079">
    <property type="component" value="Unassembled WGS sequence"/>
</dbReference>
<dbReference type="SUPFAM" id="SSF53850">
    <property type="entry name" value="Periplasmic binding protein-like II"/>
    <property type="match status" value="1"/>
</dbReference>
<dbReference type="GO" id="GO:0000976">
    <property type="term" value="F:transcription cis-regulatory region binding"/>
    <property type="evidence" value="ECO:0007669"/>
    <property type="project" value="TreeGrafter"/>
</dbReference>
<name>A0A2V4A161_9BACT</name>
<dbReference type="RefSeq" id="WP_110358776.1">
    <property type="nucleotide sequence ID" value="NZ_QFLI01000001.1"/>
</dbReference>
<dbReference type="Gene3D" id="3.40.190.290">
    <property type="match status" value="1"/>
</dbReference>
<accession>A0A2V4A161</accession>
<keyword evidence="4" id="KW-0804">Transcription</keyword>
<evidence type="ECO:0000259" key="5">
    <source>
        <dbReference type="PROSITE" id="PS50931"/>
    </source>
</evidence>
<organism evidence="6 7">
    <name type="scientific">Marinifilum breve</name>
    <dbReference type="NCBI Taxonomy" id="2184082"/>
    <lineage>
        <taxon>Bacteria</taxon>
        <taxon>Pseudomonadati</taxon>
        <taxon>Bacteroidota</taxon>
        <taxon>Bacteroidia</taxon>
        <taxon>Marinilabiliales</taxon>
        <taxon>Marinifilaceae</taxon>
    </lineage>
</organism>
<dbReference type="InterPro" id="IPR036390">
    <property type="entry name" value="WH_DNA-bd_sf"/>
</dbReference>
<dbReference type="PANTHER" id="PTHR30126:SF39">
    <property type="entry name" value="HTH-TYPE TRANSCRIPTIONAL REGULATOR CYSL"/>
    <property type="match status" value="1"/>
</dbReference>
<protein>
    <submittedName>
        <fullName evidence="6">LysR family transcriptional regulator</fullName>
    </submittedName>
</protein>
<keyword evidence="7" id="KW-1185">Reference proteome</keyword>
<dbReference type="PANTHER" id="PTHR30126">
    <property type="entry name" value="HTH-TYPE TRANSCRIPTIONAL REGULATOR"/>
    <property type="match status" value="1"/>
</dbReference>
<dbReference type="Gene3D" id="1.10.10.10">
    <property type="entry name" value="Winged helix-like DNA-binding domain superfamily/Winged helix DNA-binding domain"/>
    <property type="match status" value="1"/>
</dbReference>
<dbReference type="SUPFAM" id="SSF46785">
    <property type="entry name" value="Winged helix' DNA-binding domain"/>
    <property type="match status" value="1"/>
</dbReference>
<dbReference type="EMBL" id="QFLI01000001">
    <property type="protein sequence ID" value="PXY02615.1"/>
    <property type="molecule type" value="Genomic_DNA"/>
</dbReference>
<dbReference type="Pfam" id="PF03466">
    <property type="entry name" value="LysR_substrate"/>
    <property type="match status" value="1"/>
</dbReference>
<evidence type="ECO:0000256" key="4">
    <source>
        <dbReference type="ARBA" id="ARBA00023163"/>
    </source>
</evidence>